<feature type="chain" id="PRO_5045755527" evidence="1">
    <location>
        <begin position="23"/>
        <end position="431"/>
    </location>
</feature>
<dbReference type="Pfam" id="PF18962">
    <property type="entry name" value="Por_Secre_tail"/>
    <property type="match status" value="1"/>
</dbReference>
<dbReference type="PANTHER" id="PTHR12223:SF19">
    <property type="entry name" value="LEGUME LECTIN DOMAIN-CONTAINING PROTEIN"/>
    <property type="match status" value="1"/>
</dbReference>
<dbReference type="Pfam" id="PF18483">
    <property type="entry name" value="Lectin_L-type_dom"/>
    <property type="match status" value="1"/>
</dbReference>
<dbReference type="InterPro" id="IPR051136">
    <property type="entry name" value="Intracellular_Lectin-GPT"/>
</dbReference>
<sequence>MKKIFTTALILLFALTARVSKAQFTANGDAIEISTTKRPHSFQLTADLTTQQGAVWSNTPIDLRNNSFTLTFSANFGSKDATGAEGMALVFQNDARGAAATVGGPSQYFGFQGIASSLNIEFDTNVSRGNSGKNAPDAIGLSKNTATATATKLQNAVQASTVNANIENGADHKVEVSWDALAQTLYVYFNGSLRQTYTNDVVNNIFGGNGSVYWGFTSSTESLSNQHRVYDLNISLTDLNNKVITPLPVSLVKFAAAKTDKGNKLTWATASEKNSAYFLVERSADAKNWNALTKIASQGNSSNIVNYEFTDASSAAGLLYYRLKMVDLDGTSEFSKVITIQSENQLAASVSVFPNPVQQAENLHLTFETKAKANVTIQLLDMMGTVVKSENQTAETGRNTYSLNMASVKPGMYLVQVASGSTKETKRVVVR</sequence>
<evidence type="ECO:0000256" key="1">
    <source>
        <dbReference type="SAM" id="SignalP"/>
    </source>
</evidence>
<dbReference type="EMBL" id="JAEHFX010000008">
    <property type="protein sequence ID" value="MBK0404327.1"/>
    <property type="molecule type" value="Genomic_DNA"/>
</dbReference>
<evidence type="ECO:0000313" key="3">
    <source>
        <dbReference type="EMBL" id="MBK0404327.1"/>
    </source>
</evidence>
<dbReference type="RefSeq" id="WP_200507165.1">
    <property type="nucleotide sequence ID" value="NZ_JAEHFX010000008.1"/>
</dbReference>
<evidence type="ECO:0000313" key="4">
    <source>
        <dbReference type="Proteomes" id="UP000644147"/>
    </source>
</evidence>
<feature type="signal peptide" evidence="1">
    <location>
        <begin position="1"/>
        <end position="22"/>
    </location>
</feature>
<dbReference type="Gene3D" id="2.60.120.200">
    <property type="match status" value="1"/>
</dbReference>
<keyword evidence="1" id="KW-0732">Signal</keyword>
<dbReference type="InterPro" id="IPR013320">
    <property type="entry name" value="ConA-like_dom_sf"/>
</dbReference>
<dbReference type="InterPro" id="IPR026444">
    <property type="entry name" value="Secre_tail"/>
</dbReference>
<dbReference type="PANTHER" id="PTHR12223">
    <property type="entry name" value="VESICULAR MANNOSE-BINDING LECTIN"/>
    <property type="match status" value="1"/>
</dbReference>
<reference evidence="3 4" key="1">
    <citation type="submission" date="2020-12" db="EMBL/GenBank/DDBJ databases">
        <title>Bacterial novel species Adhaeribacter sp. BT258 isolated from soil.</title>
        <authorList>
            <person name="Jung H.-Y."/>
        </authorList>
    </citation>
    <scope>NUCLEOTIDE SEQUENCE [LARGE SCALE GENOMIC DNA]</scope>
    <source>
        <strain evidence="3 4">BT258</strain>
    </source>
</reference>
<comment type="caution">
    <text evidence="3">The sequence shown here is derived from an EMBL/GenBank/DDBJ whole genome shotgun (WGS) entry which is preliminary data.</text>
</comment>
<evidence type="ECO:0000259" key="2">
    <source>
        <dbReference type="Pfam" id="PF18962"/>
    </source>
</evidence>
<gene>
    <name evidence="3" type="ORF">I5M27_15120</name>
</gene>
<protein>
    <submittedName>
        <fullName evidence="3">T9SS type A sorting domain-containing protein</fullName>
    </submittedName>
</protein>
<feature type="domain" description="Secretion system C-terminal sorting" evidence="2">
    <location>
        <begin position="352"/>
        <end position="430"/>
    </location>
</feature>
<dbReference type="NCBIfam" id="TIGR04183">
    <property type="entry name" value="Por_Secre_tail"/>
    <property type="match status" value="1"/>
</dbReference>
<name>A0ABS1C4N2_9BACT</name>
<dbReference type="SUPFAM" id="SSF49899">
    <property type="entry name" value="Concanavalin A-like lectins/glucanases"/>
    <property type="match status" value="1"/>
</dbReference>
<dbReference type="InterPro" id="IPR013783">
    <property type="entry name" value="Ig-like_fold"/>
</dbReference>
<accession>A0ABS1C4N2</accession>
<dbReference type="InterPro" id="IPR056573">
    <property type="entry name" value="Lectin_L-type_dom"/>
</dbReference>
<keyword evidence="4" id="KW-1185">Reference proteome</keyword>
<dbReference type="Proteomes" id="UP000644147">
    <property type="component" value="Unassembled WGS sequence"/>
</dbReference>
<dbReference type="Gene3D" id="2.60.40.10">
    <property type="entry name" value="Immunoglobulins"/>
    <property type="match status" value="1"/>
</dbReference>
<dbReference type="CDD" id="cd01951">
    <property type="entry name" value="lectin_L-type"/>
    <property type="match status" value="1"/>
</dbReference>
<proteinExistence type="predicted"/>
<organism evidence="3 4">
    <name type="scientific">Adhaeribacter terrigena</name>
    <dbReference type="NCBI Taxonomy" id="2793070"/>
    <lineage>
        <taxon>Bacteria</taxon>
        <taxon>Pseudomonadati</taxon>
        <taxon>Bacteroidota</taxon>
        <taxon>Cytophagia</taxon>
        <taxon>Cytophagales</taxon>
        <taxon>Hymenobacteraceae</taxon>
        <taxon>Adhaeribacter</taxon>
    </lineage>
</organism>